<reference evidence="11" key="1">
    <citation type="submission" date="2019-02" db="EMBL/GenBank/DDBJ databases">
        <authorList>
            <person name="Li S.-H."/>
        </authorList>
    </citation>
    <scope>NUCLEOTIDE SEQUENCE</scope>
    <source>
        <strain evidence="11">IMCC11814</strain>
    </source>
</reference>
<evidence type="ECO:0000256" key="2">
    <source>
        <dbReference type="ARBA" id="ARBA00022448"/>
    </source>
</evidence>
<comment type="caution">
    <text evidence="11">The sequence shown here is derived from an EMBL/GenBank/DDBJ whole genome shotgun (WGS) entry which is preliminary data.</text>
</comment>
<dbReference type="InterPro" id="IPR036909">
    <property type="entry name" value="Cyt_c-like_dom_sf"/>
</dbReference>
<evidence type="ECO:0000256" key="5">
    <source>
        <dbReference type="ARBA" id="ARBA00022764"/>
    </source>
</evidence>
<keyword evidence="3 8" id="KW-0349">Heme</keyword>
<dbReference type="PIRSF" id="PIRSF000005">
    <property type="entry name" value="Cytochrome_c4"/>
    <property type="match status" value="1"/>
</dbReference>
<dbReference type="Gene3D" id="1.10.760.10">
    <property type="entry name" value="Cytochrome c-like domain"/>
    <property type="match status" value="2"/>
</dbReference>
<keyword evidence="6" id="KW-0249">Electron transport</keyword>
<dbReference type="Pfam" id="PF00034">
    <property type="entry name" value="Cytochrom_C"/>
    <property type="match status" value="2"/>
</dbReference>
<dbReference type="SUPFAM" id="SSF46626">
    <property type="entry name" value="Cytochrome c"/>
    <property type="match status" value="2"/>
</dbReference>
<evidence type="ECO:0000259" key="10">
    <source>
        <dbReference type="PROSITE" id="PS51007"/>
    </source>
</evidence>
<keyword evidence="4 8" id="KW-0479">Metal-binding</keyword>
<accession>A0ABT3T194</accession>
<evidence type="ECO:0000313" key="11">
    <source>
        <dbReference type="EMBL" id="MCX2976028.1"/>
    </source>
</evidence>
<dbReference type="InterPro" id="IPR024167">
    <property type="entry name" value="Cytochrome_c4-like"/>
</dbReference>
<keyword evidence="5" id="KW-0574">Periplasm</keyword>
<organism evidence="11 12">
    <name type="scientific">Candidatus Marimicrobium litorale</name>
    <dbReference type="NCBI Taxonomy" id="2518991"/>
    <lineage>
        <taxon>Bacteria</taxon>
        <taxon>Pseudomonadati</taxon>
        <taxon>Pseudomonadota</taxon>
        <taxon>Gammaproteobacteria</taxon>
        <taxon>Cellvibrionales</taxon>
        <taxon>Halieaceae</taxon>
        <taxon>Marimicrobium</taxon>
    </lineage>
</organism>
<sequence>MSRPYGVLAASALLLALLMQPLSAEELYQPCITCHGDVGQGDVTTGAPALAGQDEAYLARQLRNFRDGVRGAVAGDDRGMQMSAMAVPLSDSDISALAAYLSELNRPPTTVVEGNLRNGMTLYQGNCGACHGPAGEGNPSLNAPALAWLDGAYIQRQINNFQQGLRGRHRGDRYGRQMNLMAKGIESRDLDDIIAHMRSRTRD</sequence>
<dbReference type="EMBL" id="SHNO01000001">
    <property type="protein sequence ID" value="MCX2976028.1"/>
    <property type="molecule type" value="Genomic_DNA"/>
</dbReference>
<keyword evidence="12" id="KW-1185">Reference proteome</keyword>
<keyword evidence="2" id="KW-0813">Transport</keyword>
<dbReference type="PROSITE" id="PS51007">
    <property type="entry name" value="CYTC"/>
    <property type="match status" value="2"/>
</dbReference>
<evidence type="ECO:0000256" key="3">
    <source>
        <dbReference type="ARBA" id="ARBA00022617"/>
    </source>
</evidence>
<evidence type="ECO:0000256" key="7">
    <source>
        <dbReference type="ARBA" id="ARBA00023004"/>
    </source>
</evidence>
<dbReference type="RefSeq" id="WP_279247783.1">
    <property type="nucleotide sequence ID" value="NZ_SHNO01000001.1"/>
</dbReference>
<dbReference type="PANTHER" id="PTHR33751:SF9">
    <property type="entry name" value="CYTOCHROME C4"/>
    <property type="match status" value="1"/>
</dbReference>
<feature type="chain" id="PRO_5047411944" evidence="9">
    <location>
        <begin position="25"/>
        <end position="203"/>
    </location>
</feature>
<proteinExistence type="predicted"/>
<evidence type="ECO:0000313" key="12">
    <source>
        <dbReference type="Proteomes" id="UP001143304"/>
    </source>
</evidence>
<name>A0ABT3T194_9GAMM</name>
<feature type="signal peptide" evidence="9">
    <location>
        <begin position="1"/>
        <end position="24"/>
    </location>
</feature>
<dbReference type="InterPro" id="IPR050597">
    <property type="entry name" value="Cytochrome_c_Oxidase_Subunit"/>
</dbReference>
<comment type="subcellular location">
    <subcellularLocation>
        <location evidence="1">Periplasm</location>
    </subcellularLocation>
</comment>
<evidence type="ECO:0000256" key="6">
    <source>
        <dbReference type="ARBA" id="ARBA00022982"/>
    </source>
</evidence>
<gene>
    <name evidence="11" type="ORF">EYC82_01490</name>
</gene>
<evidence type="ECO:0000256" key="1">
    <source>
        <dbReference type="ARBA" id="ARBA00004418"/>
    </source>
</evidence>
<feature type="domain" description="Cytochrome c" evidence="10">
    <location>
        <begin position="6"/>
        <end position="105"/>
    </location>
</feature>
<evidence type="ECO:0000256" key="8">
    <source>
        <dbReference type="PROSITE-ProRule" id="PRU00433"/>
    </source>
</evidence>
<keyword evidence="7 8" id="KW-0408">Iron</keyword>
<evidence type="ECO:0000256" key="9">
    <source>
        <dbReference type="SAM" id="SignalP"/>
    </source>
</evidence>
<protein>
    <submittedName>
        <fullName evidence="11">C-type cytochrome</fullName>
    </submittedName>
</protein>
<dbReference type="InterPro" id="IPR009056">
    <property type="entry name" value="Cyt_c-like_dom"/>
</dbReference>
<evidence type="ECO:0000256" key="4">
    <source>
        <dbReference type="ARBA" id="ARBA00022723"/>
    </source>
</evidence>
<keyword evidence="9" id="KW-0732">Signal</keyword>
<dbReference type="PANTHER" id="PTHR33751">
    <property type="entry name" value="CBB3-TYPE CYTOCHROME C OXIDASE SUBUNIT FIXP"/>
    <property type="match status" value="1"/>
</dbReference>
<feature type="domain" description="Cytochrome c" evidence="10">
    <location>
        <begin position="114"/>
        <end position="201"/>
    </location>
</feature>
<dbReference type="Proteomes" id="UP001143304">
    <property type="component" value="Unassembled WGS sequence"/>
</dbReference>